<dbReference type="AlphaFoldDB" id="A0A8S9RAE4"/>
<feature type="compositionally biased region" description="Basic and acidic residues" evidence="1">
    <location>
        <begin position="277"/>
        <end position="286"/>
    </location>
</feature>
<feature type="region of interest" description="Disordered" evidence="1">
    <location>
        <begin position="141"/>
        <end position="186"/>
    </location>
</feature>
<feature type="region of interest" description="Disordered" evidence="1">
    <location>
        <begin position="277"/>
        <end position="301"/>
    </location>
</feature>
<gene>
    <name evidence="3" type="ORF">F2Q69_00058590</name>
</gene>
<dbReference type="EMBL" id="QGKX02000095">
    <property type="protein sequence ID" value="KAF3569739.1"/>
    <property type="molecule type" value="Genomic_DNA"/>
</dbReference>
<organism evidence="3 4">
    <name type="scientific">Brassica cretica</name>
    <name type="common">Mustard</name>
    <dbReference type="NCBI Taxonomy" id="69181"/>
    <lineage>
        <taxon>Eukaryota</taxon>
        <taxon>Viridiplantae</taxon>
        <taxon>Streptophyta</taxon>
        <taxon>Embryophyta</taxon>
        <taxon>Tracheophyta</taxon>
        <taxon>Spermatophyta</taxon>
        <taxon>Magnoliopsida</taxon>
        <taxon>eudicotyledons</taxon>
        <taxon>Gunneridae</taxon>
        <taxon>Pentapetalae</taxon>
        <taxon>rosids</taxon>
        <taxon>malvids</taxon>
        <taxon>Brassicales</taxon>
        <taxon>Brassicaceae</taxon>
        <taxon>Brassiceae</taxon>
        <taxon>Brassica</taxon>
    </lineage>
</organism>
<protein>
    <recommendedName>
        <fullName evidence="2">Retrotransposon gag domain-containing protein</fullName>
    </recommendedName>
</protein>
<proteinExistence type="predicted"/>
<accession>A0A8S9RAE4</accession>
<name>A0A8S9RAE4_BRACR</name>
<sequence>MPMKFSFPSIKAYDGTTDPDDHVAQYRQRMLVVALPKGSRKATMCKSFGSTLTGPALQWYINLPSRSIASFAVLSDKFVEQFASSRDLEKTSNSLYEILQHRAEPLRGYIARFNQEKVAIPECNVLSRAWAQVKWEEDVANRAKAQQKPDPKMIRPDRTERDEKPSKRSARDSGNRNRVRYQNRSIEKPEGMAMSTWPDISHLSISSPELINVLRGMGQLVKWPQKMKAPDSFRNPGFWCDFHRDHGHKTEDCIALKIEVNELLRNGHLREFLSEKAKSHLSKETTGKPSEAALVSPPRQD</sequence>
<evidence type="ECO:0000256" key="1">
    <source>
        <dbReference type="SAM" id="MobiDB-lite"/>
    </source>
</evidence>
<dbReference type="PANTHER" id="PTHR33223:SF9">
    <property type="entry name" value="RETROTRANSPOSON GAG DOMAIN-CONTAINING PROTEIN"/>
    <property type="match status" value="1"/>
</dbReference>
<dbReference type="PANTHER" id="PTHR33223">
    <property type="entry name" value="CCHC-TYPE DOMAIN-CONTAINING PROTEIN"/>
    <property type="match status" value="1"/>
</dbReference>
<dbReference type="Proteomes" id="UP000712600">
    <property type="component" value="Unassembled WGS sequence"/>
</dbReference>
<evidence type="ECO:0000259" key="2">
    <source>
        <dbReference type="Pfam" id="PF03732"/>
    </source>
</evidence>
<evidence type="ECO:0000313" key="4">
    <source>
        <dbReference type="Proteomes" id="UP000712600"/>
    </source>
</evidence>
<evidence type="ECO:0000313" key="3">
    <source>
        <dbReference type="EMBL" id="KAF3569739.1"/>
    </source>
</evidence>
<dbReference type="InterPro" id="IPR005162">
    <property type="entry name" value="Retrotrans_gag_dom"/>
</dbReference>
<dbReference type="Pfam" id="PF03732">
    <property type="entry name" value="Retrotrans_gag"/>
    <property type="match status" value="1"/>
</dbReference>
<comment type="caution">
    <text evidence="3">The sequence shown here is derived from an EMBL/GenBank/DDBJ whole genome shotgun (WGS) entry which is preliminary data.</text>
</comment>
<feature type="compositionally biased region" description="Basic and acidic residues" evidence="1">
    <location>
        <begin position="141"/>
        <end position="175"/>
    </location>
</feature>
<reference evidence="3" key="1">
    <citation type="submission" date="2019-12" db="EMBL/GenBank/DDBJ databases">
        <title>Genome sequencing and annotation of Brassica cretica.</title>
        <authorList>
            <person name="Studholme D.J."/>
            <person name="Sarris P."/>
        </authorList>
    </citation>
    <scope>NUCLEOTIDE SEQUENCE</scope>
    <source>
        <strain evidence="3">PFS-109/04</strain>
        <tissue evidence="3">Leaf</tissue>
    </source>
</reference>
<feature type="domain" description="Retrotransposon gag" evidence="2">
    <location>
        <begin position="48"/>
        <end position="122"/>
    </location>
</feature>